<comment type="caution">
    <text evidence="2">The sequence shown here is derived from an EMBL/GenBank/DDBJ whole genome shotgun (WGS) entry which is preliminary data.</text>
</comment>
<protein>
    <submittedName>
        <fullName evidence="2">Uncharacterized protein</fullName>
    </submittedName>
</protein>
<dbReference type="PANTHER" id="PTHR35179">
    <property type="entry name" value="PROTEIN CBG02620"/>
    <property type="match status" value="1"/>
</dbReference>
<evidence type="ECO:0000256" key="1">
    <source>
        <dbReference type="SAM" id="MobiDB-lite"/>
    </source>
</evidence>
<dbReference type="AlphaFoldDB" id="A0A423WC64"/>
<feature type="compositionally biased region" description="Basic residues" evidence="1">
    <location>
        <begin position="441"/>
        <end position="453"/>
    </location>
</feature>
<feature type="region of interest" description="Disordered" evidence="1">
    <location>
        <begin position="441"/>
        <end position="474"/>
    </location>
</feature>
<organism evidence="2 3">
    <name type="scientific">Cytospora leucostoma</name>
    <dbReference type="NCBI Taxonomy" id="1230097"/>
    <lineage>
        <taxon>Eukaryota</taxon>
        <taxon>Fungi</taxon>
        <taxon>Dikarya</taxon>
        <taxon>Ascomycota</taxon>
        <taxon>Pezizomycotina</taxon>
        <taxon>Sordariomycetes</taxon>
        <taxon>Sordariomycetidae</taxon>
        <taxon>Diaporthales</taxon>
        <taxon>Cytosporaceae</taxon>
        <taxon>Cytospora</taxon>
    </lineage>
</organism>
<dbReference type="OrthoDB" id="420564at2759"/>
<dbReference type="InParanoid" id="A0A423WC64"/>
<dbReference type="EMBL" id="LKEB01000055">
    <property type="protein sequence ID" value="ROW00897.1"/>
    <property type="molecule type" value="Genomic_DNA"/>
</dbReference>
<feature type="compositionally biased region" description="Basic and acidic residues" evidence="1">
    <location>
        <begin position="461"/>
        <end position="474"/>
    </location>
</feature>
<reference evidence="2 3" key="1">
    <citation type="submission" date="2015-09" db="EMBL/GenBank/DDBJ databases">
        <title>Host preference determinants of Valsa canker pathogens revealed by comparative genomics.</title>
        <authorList>
            <person name="Yin Z."/>
            <person name="Huang L."/>
        </authorList>
    </citation>
    <scope>NUCLEOTIDE SEQUENCE [LARGE SCALE GENOMIC DNA]</scope>
    <source>
        <strain evidence="2 3">SXYLt</strain>
    </source>
</reference>
<keyword evidence="3" id="KW-1185">Reference proteome</keyword>
<sequence length="474" mass="53449">MSKSVDSSDNSLRGVGQLAKKRAEFLTPGIICSGRELIELIQGCFQFGLPPPDREGGGSYKQALVDSWRGQHIGTINLLPRLTKPISSSSGYDVIGTFNTRTCPLAEVMQHEEIATSAYIPGVPPKWESPPLPFQIPEDVMNHKSRGPSKYGNGNDVEKYLWKLPLMAIQATRPDFPFNHVDVMITAKRLEGIWKYCQGASCQDIAANATVVNNTLFIDGFEPVGLETGSELDRPSLYATCGNSWPWKYLDSFMHHRVLFYQFGSLNIVVVGSVDASLDDQVAKIHDFGAHYPHGNIMGWRGFHQTWFRRSPILIATEKNHGLIHHETVTDISKHWQRWESHDSHQKPLQMMVSVFQKVRDLLQRKAHGKPCIVKKGGKLKKRPYQPGANDETAGQLQGAYKGQERRLHSLEVWQATHGRYPLPPEAADCFKPLARYLGHKNHRTRLPGRNRPQRNSDNAHPNDKEDREESQGD</sequence>
<dbReference type="STRING" id="1230097.A0A423WC64"/>
<evidence type="ECO:0000313" key="3">
    <source>
        <dbReference type="Proteomes" id="UP000285146"/>
    </source>
</evidence>
<accession>A0A423WC64</accession>
<proteinExistence type="predicted"/>
<gene>
    <name evidence="2" type="ORF">VPNG_08301</name>
</gene>
<dbReference type="PANTHER" id="PTHR35179:SF2">
    <property type="entry name" value="START DOMAIN-CONTAINING PROTEIN"/>
    <property type="match status" value="1"/>
</dbReference>
<name>A0A423WC64_9PEZI</name>
<evidence type="ECO:0000313" key="2">
    <source>
        <dbReference type="EMBL" id="ROW00897.1"/>
    </source>
</evidence>
<feature type="region of interest" description="Disordered" evidence="1">
    <location>
        <begin position="378"/>
        <end position="397"/>
    </location>
</feature>
<dbReference type="Proteomes" id="UP000285146">
    <property type="component" value="Unassembled WGS sequence"/>
</dbReference>